<keyword evidence="3" id="KW-1185">Reference proteome</keyword>
<dbReference type="EMBL" id="QURN01000008">
    <property type="protein sequence ID" value="RFC67254.1"/>
    <property type="molecule type" value="Genomic_DNA"/>
</dbReference>
<protein>
    <submittedName>
        <fullName evidence="2">Phasin family protein</fullName>
    </submittedName>
</protein>
<dbReference type="RefSeq" id="WP_116624128.1">
    <property type="nucleotide sequence ID" value="NZ_QURN01000008.1"/>
</dbReference>
<feature type="domain" description="Phasin" evidence="1">
    <location>
        <begin position="6"/>
        <end position="103"/>
    </location>
</feature>
<dbReference type="Proteomes" id="UP000262379">
    <property type="component" value="Unassembled WGS sequence"/>
</dbReference>
<dbReference type="Pfam" id="PF09361">
    <property type="entry name" value="Phasin_2"/>
    <property type="match status" value="1"/>
</dbReference>
<evidence type="ECO:0000313" key="2">
    <source>
        <dbReference type="EMBL" id="RFC67254.1"/>
    </source>
</evidence>
<proteinExistence type="predicted"/>
<sequence length="109" mass="11794">MSKNFEDVGAFNKEFYEGGLKAFAAFSTGAQAIAVETSDYAKKVMEDGVSAWQNLTAAKSFEKAVEIQSAYFKSSYEGFVAEASKLSGLYADLAKDAYQPFEAALAKTK</sequence>
<accession>A0A371XDZ1</accession>
<reference evidence="3" key="1">
    <citation type="submission" date="2018-08" db="EMBL/GenBank/DDBJ databases">
        <authorList>
            <person name="Im W.T."/>
        </authorList>
    </citation>
    <scope>NUCLEOTIDE SEQUENCE [LARGE SCALE GENOMIC DNA]</scope>
    <source>
        <strain evidence="3">LA-28</strain>
    </source>
</reference>
<organism evidence="2 3">
    <name type="scientific">Mesorhizobium denitrificans</name>
    <dbReference type="NCBI Taxonomy" id="2294114"/>
    <lineage>
        <taxon>Bacteria</taxon>
        <taxon>Pseudomonadati</taxon>
        <taxon>Pseudomonadota</taxon>
        <taxon>Alphaproteobacteria</taxon>
        <taxon>Hyphomicrobiales</taxon>
        <taxon>Phyllobacteriaceae</taxon>
        <taxon>Mesorhizobium</taxon>
    </lineage>
</organism>
<name>A0A371XDZ1_9HYPH</name>
<gene>
    <name evidence="2" type="ORF">DY251_11885</name>
</gene>
<dbReference type="InterPro" id="IPR018968">
    <property type="entry name" value="Phasin"/>
</dbReference>
<evidence type="ECO:0000259" key="1">
    <source>
        <dbReference type="Pfam" id="PF09361"/>
    </source>
</evidence>
<evidence type="ECO:0000313" key="3">
    <source>
        <dbReference type="Proteomes" id="UP000262379"/>
    </source>
</evidence>
<comment type="caution">
    <text evidence="2">The sequence shown here is derived from an EMBL/GenBank/DDBJ whole genome shotgun (WGS) entry which is preliminary data.</text>
</comment>
<dbReference type="AlphaFoldDB" id="A0A371XDZ1"/>